<protein>
    <recommendedName>
        <fullName evidence="1">non-specific serine/threonine protein kinase</fullName>
        <ecNumber evidence="1">2.7.11.1</ecNumber>
    </recommendedName>
</protein>
<dbReference type="EMBL" id="CP092625">
    <property type="protein sequence ID" value="UMM41318.1"/>
    <property type="molecule type" value="Genomic_DNA"/>
</dbReference>
<evidence type="ECO:0000256" key="7">
    <source>
        <dbReference type="ARBA" id="ARBA00047899"/>
    </source>
</evidence>
<evidence type="ECO:0000313" key="14">
    <source>
        <dbReference type="Proteomes" id="UP000829354"/>
    </source>
</evidence>
<keyword evidence="4 10" id="KW-0547">Nucleotide-binding</keyword>
<dbReference type="Gene3D" id="1.10.510.10">
    <property type="entry name" value="Transferase(Phosphotransferase) domain 1"/>
    <property type="match status" value="1"/>
</dbReference>
<name>A0AAE9JQF4_CAEBR</name>
<evidence type="ECO:0000259" key="12">
    <source>
        <dbReference type="PROSITE" id="PS50011"/>
    </source>
</evidence>
<dbReference type="InterPro" id="IPR017441">
    <property type="entry name" value="Protein_kinase_ATP_BS"/>
</dbReference>
<feature type="compositionally biased region" description="Low complexity" evidence="11">
    <location>
        <begin position="870"/>
        <end position="881"/>
    </location>
</feature>
<keyword evidence="5" id="KW-0418">Kinase</keyword>
<dbReference type="PANTHER" id="PTHR24058">
    <property type="entry name" value="DUAL SPECIFICITY PROTEIN KINASE"/>
    <property type="match status" value="1"/>
</dbReference>
<evidence type="ECO:0000256" key="1">
    <source>
        <dbReference type="ARBA" id="ARBA00012513"/>
    </source>
</evidence>
<dbReference type="PROSITE" id="PS50011">
    <property type="entry name" value="PROTEIN_KINASE_DOM"/>
    <property type="match status" value="1"/>
</dbReference>
<evidence type="ECO:0000256" key="6">
    <source>
        <dbReference type="ARBA" id="ARBA00022840"/>
    </source>
</evidence>
<dbReference type="Gene3D" id="3.30.200.20">
    <property type="entry name" value="Phosphorylase Kinase, domain 1"/>
    <property type="match status" value="1"/>
</dbReference>
<evidence type="ECO:0000256" key="3">
    <source>
        <dbReference type="ARBA" id="ARBA00022679"/>
    </source>
</evidence>
<dbReference type="PANTHER" id="PTHR24058:SF17">
    <property type="entry name" value="HOMEODOMAIN INTERACTING PROTEIN KINASE, ISOFORM D"/>
    <property type="match status" value="1"/>
</dbReference>
<dbReference type="InterPro" id="IPR000719">
    <property type="entry name" value="Prot_kinase_dom"/>
</dbReference>
<feature type="binding site" evidence="10">
    <location>
        <position position="274"/>
    </location>
    <ligand>
        <name>ATP</name>
        <dbReference type="ChEBI" id="CHEBI:30616"/>
    </ligand>
</feature>
<evidence type="ECO:0000256" key="5">
    <source>
        <dbReference type="ARBA" id="ARBA00022777"/>
    </source>
</evidence>
<dbReference type="GO" id="GO:0004674">
    <property type="term" value="F:protein serine/threonine kinase activity"/>
    <property type="evidence" value="ECO:0007669"/>
    <property type="project" value="UniProtKB-KW"/>
</dbReference>
<dbReference type="GO" id="GO:0005524">
    <property type="term" value="F:ATP binding"/>
    <property type="evidence" value="ECO:0007669"/>
    <property type="project" value="UniProtKB-UniRule"/>
</dbReference>
<keyword evidence="14" id="KW-1185">Reference proteome</keyword>
<dbReference type="GO" id="GO:0005634">
    <property type="term" value="C:nucleus"/>
    <property type="evidence" value="ECO:0007669"/>
    <property type="project" value="UniProtKB-ARBA"/>
</dbReference>
<gene>
    <name evidence="13" type="ORF">L5515_017632</name>
</gene>
<feature type="region of interest" description="Disordered" evidence="11">
    <location>
        <begin position="834"/>
        <end position="892"/>
    </location>
</feature>
<dbReference type="EC" id="2.7.11.1" evidence="1"/>
<evidence type="ECO:0000256" key="4">
    <source>
        <dbReference type="ARBA" id="ARBA00022741"/>
    </source>
</evidence>
<keyword evidence="6 10" id="KW-0067">ATP-binding</keyword>
<comment type="catalytic activity">
    <reaction evidence="8">
        <text>L-seryl-[protein] + ATP = O-phospho-L-seryl-[protein] + ADP + H(+)</text>
        <dbReference type="Rhea" id="RHEA:17989"/>
        <dbReference type="Rhea" id="RHEA-COMP:9863"/>
        <dbReference type="Rhea" id="RHEA-COMP:11604"/>
        <dbReference type="ChEBI" id="CHEBI:15378"/>
        <dbReference type="ChEBI" id="CHEBI:29999"/>
        <dbReference type="ChEBI" id="CHEBI:30616"/>
        <dbReference type="ChEBI" id="CHEBI:83421"/>
        <dbReference type="ChEBI" id="CHEBI:456216"/>
        <dbReference type="EC" id="2.7.11.1"/>
    </reaction>
</comment>
<accession>A0AAE9JQF4</accession>
<dbReference type="InterPro" id="IPR011009">
    <property type="entry name" value="Kinase-like_dom_sf"/>
</dbReference>
<evidence type="ECO:0000256" key="8">
    <source>
        <dbReference type="ARBA" id="ARBA00048679"/>
    </source>
</evidence>
<dbReference type="AlphaFoldDB" id="A0AAE9JQF4"/>
<feature type="region of interest" description="Disordered" evidence="11">
    <location>
        <begin position="786"/>
        <end position="809"/>
    </location>
</feature>
<dbReference type="InterPro" id="IPR050494">
    <property type="entry name" value="Ser_Thr_dual-spec_kinase"/>
</dbReference>
<dbReference type="InterPro" id="IPR008271">
    <property type="entry name" value="Ser/Thr_kinase_AS"/>
</dbReference>
<reference evidence="13 14" key="1">
    <citation type="submission" date="2022-04" db="EMBL/GenBank/DDBJ databases">
        <title>Chromosome-level reference genomes for two strains of Caenorhabditis briggsae: an improved platform for comparative genomics.</title>
        <authorList>
            <person name="Stevens L."/>
            <person name="Andersen E."/>
        </authorList>
    </citation>
    <scope>NUCLEOTIDE SEQUENCE [LARGE SCALE GENOMIC DNA]</scope>
    <source>
        <strain evidence="13">VX34</strain>
        <tissue evidence="13">Whole-organism</tissue>
    </source>
</reference>
<keyword evidence="3" id="KW-0808">Transferase</keyword>
<comment type="catalytic activity">
    <reaction evidence="7">
        <text>L-threonyl-[protein] + ATP = O-phospho-L-threonyl-[protein] + ADP + H(+)</text>
        <dbReference type="Rhea" id="RHEA:46608"/>
        <dbReference type="Rhea" id="RHEA-COMP:11060"/>
        <dbReference type="Rhea" id="RHEA-COMP:11605"/>
        <dbReference type="ChEBI" id="CHEBI:15378"/>
        <dbReference type="ChEBI" id="CHEBI:30013"/>
        <dbReference type="ChEBI" id="CHEBI:30616"/>
        <dbReference type="ChEBI" id="CHEBI:61977"/>
        <dbReference type="ChEBI" id="CHEBI:456216"/>
        <dbReference type="EC" id="2.7.11.1"/>
    </reaction>
</comment>
<dbReference type="Pfam" id="PF00069">
    <property type="entry name" value="Pkinase"/>
    <property type="match status" value="1"/>
</dbReference>
<evidence type="ECO:0000256" key="10">
    <source>
        <dbReference type="PROSITE-ProRule" id="PRU10141"/>
    </source>
</evidence>
<proteinExistence type="inferred from homology"/>
<dbReference type="SMART" id="SM00220">
    <property type="entry name" value="S_TKc"/>
    <property type="match status" value="1"/>
</dbReference>
<feature type="domain" description="Protein kinase" evidence="12">
    <location>
        <begin position="245"/>
        <end position="581"/>
    </location>
</feature>
<evidence type="ECO:0000256" key="9">
    <source>
        <dbReference type="ARBA" id="ARBA00061380"/>
    </source>
</evidence>
<keyword evidence="2" id="KW-0723">Serine/threonine-protein kinase</keyword>
<organism evidence="13 14">
    <name type="scientific">Caenorhabditis briggsae</name>
    <dbReference type="NCBI Taxonomy" id="6238"/>
    <lineage>
        <taxon>Eukaryota</taxon>
        <taxon>Metazoa</taxon>
        <taxon>Ecdysozoa</taxon>
        <taxon>Nematoda</taxon>
        <taxon>Chromadorea</taxon>
        <taxon>Rhabditida</taxon>
        <taxon>Rhabditina</taxon>
        <taxon>Rhabditomorpha</taxon>
        <taxon>Rhabditoidea</taxon>
        <taxon>Rhabditidae</taxon>
        <taxon>Peloderinae</taxon>
        <taxon>Caenorhabditis</taxon>
    </lineage>
</organism>
<sequence>MSCPWLNSQCPMMIVRHSIVFLRIFLFLYVATGDVLRVGRKIFQGDGSELSLLLAESSSVFIIVHCHPNPYIAPTVENSEFQQFPIGAEPTAFSSLLLIVMPKRKNSGQSDETRKATNLTDFNDIFKNLNPASAFTARILPENLLLSQPTATDNEQRAAKRRADEERDAVAKNLLNSTGLGRAVIPAAVIAPTLATATATSKMAPLIVTSTAKNTAMSTRGKSSGEGEYQLIKNEVLCSPYGNHYEVLEFLGKGTFGQVVKAWKKGTSEIVAIKILKKHPSYARQGQIEVSILSRLSNENSEEFNFVRAFECFNHKSHTCLVFEMLEQNLYDFLKQNKFMPLPLNAIRPILFQVLTALNKLKSLGLIHADLKPENIMLVDPQQQPYRVKVIDFGSASQRHKVVTNTYLQSRYYRAPEIILGLPFNESIDMWSLGCVIAELFLGWPLYPGSSEYDQIRFIIQTQGLPPTTMLENASKLHRFFKEVKSGSPNHTNIHGSYYRLKTVEEYEASSATAKSKETRKYIFNVLEDITRVSYTFESDPVEQICDRLDRQEFVEVLKKMLVLNPDFRMMPSEGLESKFVNMTHLTPYAFSNYIHEAHKRMEICRKNSLPTQYRVPNVPTPITPAEKVIPQKLQQPIIAMLPPQMSGLPNSSIPPAQPDLSNMLHHYTQQMATANGNGQFFYQPIQTGPLFQYAQLHHPFVPRPPHFLSLATPSHMVPQFVPVPIMDPSMLQGQWPPGTAQQFAVLANDMMRAPQPALPQINTLNQVFGNNPQPFGLPPFLAQPMPNTAFNPPTIPFPDDNSSWGLGQNLLQPNLLQQNLPAAQNQQPRIQPVINTAPKPKPAESGSQEEKKDSPAISVITLSSDEDSNGPSTSNSGSSTRTGAVNPIRPDPLNFGNLFKTEENFIPATTFDTAPLPNVNLYPMPQLFDPKTVAGLLPNPFLDPANIPRAFNN</sequence>
<dbReference type="PROSITE" id="PS00107">
    <property type="entry name" value="PROTEIN_KINASE_ATP"/>
    <property type="match status" value="1"/>
</dbReference>
<evidence type="ECO:0000256" key="11">
    <source>
        <dbReference type="SAM" id="MobiDB-lite"/>
    </source>
</evidence>
<dbReference type="SUPFAM" id="SSF56112">
    <property type="entry name" value="Protein kinase-like (PK-like)"/>
    <property type="match status" value="1"/>
</dbReference>
<dbReference type="PROSITE" id="PS00108">
    <property type="entry name" value="PROTEIN_KINASE_ST"/>
    <property type="match status" value="1"/>
</dbReference>
<dbReference type="FunFam" id="1.10.510.10:FF:000029">
    <property type="entry name" value="Homeodomain-interacting protein kinase 2 isoform 1"/>
    <property type="match status" value="1"/>
</dbReference>
<evidence type="ECO:0000313" key="13">
    <source>
        <dbReference type="EMBL" id="UMM41318.1"/>
    </source>
</evidence>
<evidence type="ECO:0000256" key="2">
    <source>
        <dbReference type="ARBA" id="ARBA00022527"/>
    </source>
</evidence>
<comment type="similarity">
    <text evidence="9">Belongs to the protein kinase superfamily. CMGC Ser/Thr protein kinase family. HIPK subfamily.</text>
</comment>
<dbReference type="Proteomes" id="UP000829354">
    <property type="component" value="Chromosome X"/>
</dbReference>